<feature type="transmembrane region" description="Helical" evidence="7">
    <location>
        <begin position="212"/>
        <end position="236"/>
    </location>
</feature>
<dbReference type="PANTHER" id="PTHR35936:SF19">
    <property type="entry name" value="AMINO-ACID-BINDING PROTEIN YXEM-RELATED"/>
    <property type="match status" value="1"/>
</dbReference>
<dbReference type="Proteomes" id="UP000316714">
    <property type="component" value="Unassembled WGS sequence"/>
</dbReference>
<dbReference type="GO" id="GO:0016020">
    <property type="term" value="C:membrane"/>
    <property type="evidence" value="ECO:0007669"/>
    <property type="project" value="UniProtKB-SubCell"/>
</dbReference>
<dbReference type="Pfam" id="PF00375">
    <property type="entry name" value="SDF"/>
    <property type="match status" value="1"/>
</dbReference>
<keyword evidence="5 7" id="KW-1133">Transmembrane helix</keyword>
<evidence type="ECO:0000256" key="6">
    <source>
        <dbReference type="ARBA" id="ARBA00023136"/>
    </source>
</evidence>
<keyword evidence="3 7" id="KW-0812">Transmembrane</keyword>
<feature type="transmembrane region" description="Helical" evidence="7">
    <location>
        <begin position="75"/>
        <end position="101"/>
    </location>
</feature>
<proteinExistence type="predicted"/>
<feature type="transmembrane region" description="Helical" evidence="7">
    <location>
        <begin position="176"/>
        <end position="200"/>
    </location>
</feature>
<feature type="transmembrane region" description="Helical" evidence="7">
    <location>
        <begin position="43"/>
        <end position="63"/>
    </location>
</feature>
<comment type="caution">
    <text evidence="9">The sequence shown here is derived from an EMBL/GenBank/DDBJ whole genome shotgun (WGS) entry which is preliminary data.</text>
</comment>
<accession>A0A5C5V636</accession>
<evidence type="ECO:0000256" key="1">
    <source>
        <dbReference type="ARBA" id="ARBA00004141"/>
    </source>
</evidence>
<evidence type="ECO:0000256" key="4">
    <source>
        <dbReference type="ARBA" id="ARBA00022729"/>
    </source>
</evidence>
<evidence type="ECO:0000313" key="10">
    <source>
        <dbReference type="Proteomes" id="UP000316714"/>
    </source>
</evidence>
<keyword evidence="4" id="KW-0732">Signal</keyword>
<dbReference type="Gene3D" id="3.40.190.10">
    <property type="entry name" value="Periplasmic binding protein-like II"/>
    <property type="match status" value="2"/>
</dbReference>
<dbReference type="InterPro" id="IPR036458">
    <property type="entry name" value="Na:dicarbo_symporter_sf"/>
</dbReference>
<reference evidence="9 10" key="1">
    <citation type="submission" date="2019-02" db="EMBL/GenBank/DDBJ databases">
        <title>Deep-cultivation of Planctomycetes and their phenomic and genomic characterization uncovers novel biology.</title>
        <authorList>
            <person name="Wiegand S."/>
            <person name="Jogler M."/>
            <person name="Boedeker C."/>
            <person name="Pinto D."/>
            <person name="Vollmers J."/>
            <person name="Rivas-Marin E."/>
            <person name="Kohn T."/>
            <person name="Peeters S.H."/>
            <person name="Heuer A."/>
            <person name="Rast P."/>
            <person name="Oberbeckmann S."/>
            <person name="Bunk B."/>
            <person name="Jeske O."/>
            <person name="Meyerdierks A."/>
            <person name="Storesund J.E."/>
            <person name="Kallscheuer N."/>
            <person name="Luecker S."/>
            <person name="Lage O.M."/>
            <person name="Pohl T."/>
            <person name="Merkel B.J."/>
            <person name="Hornburger P."/>
            <person name="Mueller R.-W."/>
            <person name="Bruemmer F."/>
            <person name="Labrenz M."/>
            <person name="Spormann A.M."/>
            <person name="Op Den Camp H."/>
            <person name="Overmann J."/>
            <person name="Amann R."/>
            <person name="Jetten M.S.M."/>
            <person name="Mascher T."/>
            <person name="Medema M.H."/>
            <person name="Devos D.P."/>
            <person name="Kaster A.-K."/>
            <person name="Ovreas L."/>
            <person name="Rohde M."/>
            <person name="Galperin M.Y."/>
            <person name="Jogler C."/>
        </authorList>
    </citation>
    <scope>NUCLEOTIDE SEQUENCE [LARGE SCALE GENOMIC DNA]</scope>
    <source>
        <strain evidence="9 10">KOR34</strain>
    </source>
</reference>
<feature type="transmembrane region" description="Helical" evidence="7">
    <location>
        <begin position="371"/>
        <end position="394"/>
    </location>
</feature>
<gene>
    <name evidence="9" type="primary">pheC_2</name>
    <name evidence="9" type="ORF">KOR34_38320</name>
</gene>
<keyword evidence="6 7" id="KW-0472">Membrane</keyword>
<feature type="transmembrane region" description="Helical" evidence="7">
    <location>
        <begin position="12"/>
        <end position="31"/>
    </location>
</feature>
<name>A0A5C5V636_9BACT</name>
<organism evidence="9 10">
    <name type="scientific">Posidoniimonas corsicana</name>
    <dbReference type="NCBI Taxonomy" id="1938618"/>
    <lineage>
        <taxon>Bacteria</taxon>
        <taxon>Pseudomonadati</taxon>
        <taxon>Planctomycetota</taxon>
        <taxon>Planctomycetia</taxon>
        <taxon>Pirellulales</taxon>
        <taxon>Lacipirellulaceae</taxon>
        <taxon>Posidoniimonas</taxon>
    </lineage>
</organism>
<dbReference type="RefSeq" id="WP_146567072.1">
    <property type="nucleotide sequence ID" value="NZ_SIHJ01000002.1"/>
</dbReference>
<dbReference type="SUPFAM" id="SSF53850">
    <property type="entry name" value="Periplasmic binding protein-like II"/>
    <property type="match status" value="1"/>
</dbReference>
<dbReference type="PRINTS" id="PR00173">
    <property type="entry name" value="EDTRNSPORT"/>
</dbReference>
<feature type="transmembrane region" description="Helical" evidence="7">
    <location>
        <begin position="406"/>
        <end position="427"/>
    </location>
</feature>
<dbReference type="AlphaFoldDB" id="A0A5C5V636"/>
<feature type="transmembrane region" description="Helical" evidence="7">
    <location>
        <begin position="248"/>
        <end position="269"/>
    </location>
</feature>
<evidence type="ECO:0000313" key="9">
    <source>
        <dbReference type="EMBL" id="TWT33996.1"/>
    </source>
</evidence>
<dbReference type="Gene3D" id="1.10.3860.10">
    <property type="entry name" value="Sodium:dicarboxylate symporter"/>
    <property type="match status" value="1"/>
</dbReference>
<feature type="domain" description="Solute-binding protein family 3/N-terminal" evidence="8">
    <location>
        <begin position="483"/>
        <end position="705"/>
    </location>
</feature>
<dbReference type="PANTHER" id="PTHR35936">
    <property type="entry name" value="MEMBRANE-BOUND LYTIC MUREIN TRANSGLYCOSYLASE F"/>
    <property type="match status" value="1"/>
</dbReference>
<evidence type="ECO:0000259" key="8">
    <source>
        <dbReference type="SMART" id="SM00062"/>
    </source>
</evidence>
<dbReference type="SUPFAM" id="SSF118215">
    <property type="entry name" value="Proton glutamate symport protein"/>
    <property type="match status" value="1"/>
</dbReference>
<evidence type="ECO:0000256" key="5">
    <source>
        <dbReference type="ARBA" id="ARBA00022989"/>
    </source>
</evidence>
<dbReference type="OrthoDB" id="9791339at2"/>
<dbReference type="CDD" id="cd13530">
    <property type="entry name" value="PBP2_peptides_like"/>
    <property type="match status" value="1"/>
</dbReference>
<protein>
    <submittedName>
        <fullName evidence="9">Cyclohexadienyl dehydratase</fullName>
    </submittedName>
</protein>
<sequence length="725" mass="78575">MPRLKKIVRLNLSAKIVVGLVAGVLCGLFFGEGCAWLGLIGRVYIGLLQMAILPYMVASLIGGIGSLDAAKAKRLAVTAGVVLLASWLLALFFVFLTPLAFPGIEAGTFFSPSLTNVKEFDFVGLYIPVNPFRAMAQTVVPAVAVFSVVTGVALISVERDRKRGLLDMLDVLTTTLTKVAVMVIRLAPYGLFAIAASAAGTMTVQEFGRLQVFMGSFVLMTLVLTFVVMPAIVTVLTPLRYGEVLRAARAALITGFATGNLFVVLPLLVEQGKLLFQERGMRTADTDNFIEVLIPISFNFPNLGKLLTLSFVLFAGWYTGNDVAASDYPMFSVMGILSLFGGVDLALPFLLDQMRIPSDMYQLYVVTGVVNGWFATLLAVMNLFTFTLIATCAATGNLRFSLRRGMVSLAAVCGVLLVTVPLARLGFGRLIGDADLAQQTLTNMRISSGVTAAVLSERPQTSEDTAPAGPTPPRLARVLETGVIRVGHHPNMAPFSFFNQDEQLVGLDVALMHALAEELGVGLEFVPWAYGTRSQQLQQGEIDVAIGGLLLNAKRLATGSFTLPYMTATASVVVEDHRRDEFETWEGIANAQPARLAILGRRVAESVRGRLPGAELTVVESPRDFFEDQDGAFDGIVMSAEGGYAHTILYPRFDVAIPTPQVRGQLAWAIPRGDAEWGEFLNSWIRLKQADGTIQQLYDKWILGKGARETGPRWCIARDVLHWVD</sequence>
<comment type="subcellular location">
    <subcellularLocation>
        <location evidence="1">Membrane</location>
        <topology evidence="1">Multi-pass membrane protein</topology>
    </subcellularLocation>
</comment>
<feature type="transmembrane region" description="Helical" evidence="7">
    <location>
        <begin position="134"/>
        <end position="155"/>
    </location>
</feature>
<keyword evidence="2" id="KW-0813">Transport</keyword>
<feature type="transmembrane region" description="Helical" evidence="7">
    <location>
        <begin position="330"/>
        <end position="351"/>
    </location>
</feature>
<dbReference type="SMART" id="SM00062">
    <property type="entry name" value="PBPb"/>
    <property type="match status" value="1"/>
</dbReference>
<keyword evidence="10" id="KW-1185">Reference proteome</keyword>
<evidence type="ECO:0000256" key="2">
    <source>
        <dbReference type="ARBA" id="ARBA00022448"/>
    </source>
</evidence>
<feature type="transmembrane region" description="Helical" evidence="7">
    <location>
        <begin position="289"/>
        <end position="318"/>
    </location>
</feature>
<dbReference type="GO" id="GO:0015293">
    <property type="term" value="F:symporter activity"/>
    <property type="evidence" value="ECO:0007669"/>
    <property type="project" value="InterPro"/>
</dbReference>
<dbReference type="InterPro" id="IPR001991">
    <property type="entry name" value="Na-dicarboxylate_symporter"/>
</dbReference>
<dbReference type="EMBL" id="SIHJ01000002">
    <property type="protein sequence ID" value="TWT33996.1"/>
    <property type="molecule type" value="Genomic_DNA"/>
</dbReference>
<evidence type="ECO:0000256" key="7">
    <source>
        <dbReference type="SAM" id="Phobius"/>
    </source>
</evidence>
<evidence type="ECO:0000256" key="3">
    <source>
        <dbReference type="ARBA" id="ARBA00022692"/>
    </source>
</evidence>
<dbReference type="InterPro" id="IPR001638">
    <property type="entry name" value="Solute-binding_3/MltF_N"/>
</dbReference>
<dbReference type="Pfam" id="PF00497">
    <property type="entry name" value="SBP_bac_3"/>
    <property type="match status" value="1"/>
</dbReference>